<dbReference type="Gene3D" id="1.20.1720.10">
    <property type="entry name" value="Multidrug resistance protein D"/>
    <property type="match status" value="1"/>
</dbReference>
<name>A0AAE7BC32_9BACT</name>
<comment type="similarity">
    <text evidence="2">Belongs to the major facilitator superfamily. Bcr/CmlA family.</text>
</comment>
<keyword evidence="7 8" id="KW-0472">Membrane</keyword>
<dbReference type="GO" id="GO:1990961">
    <property type="term" value="P:xenobiotic detoxification by transmembrane export across the plasma membrane"/>
    <property type="evidence" value="ECO:0007669"/>
    <property type="project" value="InterPro"/>
</dbReference>
<dbReference type="Pfam" id="PF07690">
    <property type="entry name" value="MFS_1"/>
    <property type="match status" value="1"/>
</dbReference>
<sequence length="382" mass="42946">MQKYINKSYLLILLSVLSAIAPISIATYLPAMPSMAEYYNLPISYIELSLSIFMFGFSLGQLFGGPISDRKGRKFCSLLGLFGFSFFSFLIIFSTTVYELWIYRFLEAFFAGFIVINATAIIRDLYSGKEAANYFSLLGSIRSIVPMVAPMIGALILFFAPWKGIFAFLTIYSLFLAFLIIKDLEETYTYTKRKIIESYISVLTHKKAMMMMFVLALGFSSMFSIITKLSFIYMEHFHVGVNLFSVYYGLNFVLLMTLATLNTKFIKYFSQLNILKTAVSVQILFAAIFTFFYEDLTLYSTIIILGIYIAMNGLIYGNATSMVLENFSKNAGVASALIGVIQFGMASIISSIIVSFHGQTLLPIGIGMLMISLTSILILRKY</sequence>
<organism evidence="10 11">
    <name type="scientific">Arcobacter venerupis</name>
    <dbReference type="NCBI Taxonomy" id="1054033"/>
    <lineage>
        <taxon>Bacteria</taxon>
        <taxon>Pseudomonadati</taxon>
        <taxon>Campylobacterota</taxon>
        <taxon>Epsilonproteobacteria</taxon>
        <taxon>Campylobacterales</taxon>
        <taxon>Arcobacteraceae</taxon>
        <taxon>Arcobacter</taxon>
    </lineage>
</organism>
<feature type="transmembrane region" description="Helical" evidence="8">
    <location>
        <begin position="331"/>
        <end position="354"/>
    </location>
</feature>
<evidence type="ECO:0000256" key="3">
    <source>
        <dbReference type="ARBA" id="ARBA00022448"/>
    </source>
</evidence>
<evidence type="ECO:0000313" key="11">
    <source>
        <dbReference type="Proteomes" id="UP000503482"/>
    </source>
</evidence>
<keyword evidence="3" id="KW-0813">Transport</keyword>
<feature type="transmembrane region" description="Helical" evidence="8">
    <location>
        <begin position="101"/>
        <end position="122"/>
    </location>
</feature>
<keyword evidence="5 8" id="KW-0812">Transmembrane</keyword>
<reference evidence="10 11" key="1">
    <citation type="submission" date="2020-05" db="EMBL/GenBank/DDBJ databases">
        <title>Complete genome sequencing of Campylobacter and Arcobacter type strains.</title>
        <authorList>
            <person name="Miller W.G."/>
            <person name="Yee E."/>
        </authorList>
    </citation>
    <scope>NUCLEOTIDE SEQUENCE [LARGE SCALE GENOMIC DNA]</scope>
    <source>
        <strain evidence="10 11">LMG 26156</strain>
    </source>
</reference>
<dbReference type="InterPro" id="IPR036259">
    <property type="entry name" value="MFS_trans_sf"/>
</dbReference>
<feature type="transmembrane region" description="Helical" evidence="8">
    <location>
        <begin position="298"/>
        <end position="319"/>
    </location>
</feature>
<dbReference type="KEGG" id="avp:AVENP_2139"/>
<dbReference type="GO" id="GO:0005886">
    <property type="term" value="C:plasma membrane"/>
    <property type="evidence" value="ECO:0007669"/>
    <property type="project" value="UniProtKB-SubCell"/>
</dbReference>
<evidence type="ECO:0000256" key="1">
    <source>
        <dbReference type="ARBA" id="ARBA00004651"/>
    </source>
</evidence>
<keyword evidence="11" id="KW-1185">Reference proteome</keyword>
<dbReference type="InterPro" id="IPR004812">
    <property type="entry name" value="Efflux_drug-R_Bcr/CmlA"/>
</dbReference>
<comment type="subcellular location">
    <subcellularLocation>
        <location evidence="1">Cell membrane</location>
        <topology evidence="1">Multi-pass membrane protein</topology>
    </subcellularLocation>
</comment>
<evidence type="ECO:0000313" key="10">
    <source>
        <dbReference type="EMBL" id="QKF67667.1"/>
    </source>
</evidence>
<feature type="transmembrane region" description="Helical" evidence="8">
    <location>
        <begin position="134"/>
        <end position="159"/>
    </location>
</feature>
<feature type="domain" description="Major facilitator superfamily (MFS) profile" evidence="9">
    <location>
        <begin position="10"/>
        <end position="382"/>
    </location>
</feature>
<dbReference type="RefSeq" id="WP_128359427.1">
    <property type="nucleotide sequence ID" value="NZ_CP053840.1"/>
</dbReference>
<dbReference type="Proteomes" id="UP000503482">
    <property type="component" value="Chromosome"/>
</dbReference>
<feature type="transmembrane region" description="Helical" evidence="8">
    <location>
        <begin position="360"/>
        <end position="379"/>
    </location>
</feature>
<protein>
    <submittedName>
        <fullName evidence="10">Drug resistance transporter, Bcr/CflA family</fullName>
    </submittedName>
</protein>
<keyword evidence="6 8" id="KW-1133">Transmembrane helix</keyword>
<accession>A0AAE7BC32</accession>
<evidence type="ECO:0000256" key="4">
    <source>
        <dbReference type="ARBA" id="ARBA00022475"/>
    </source>
</evidence>
<evidence type="ECO:0000256" key="7">
    <source>
        <dbReference type="ARBA" id="ARBA00023136"/>
    </source>
</evidence>
<dbReference type="AlphaFoldDB" id="A0AAE7BC32"/>
<dbReference type="CDD" id="cd17320">
    <property type="entry name" value="MFS_MdfA_MDR_like"/>
    <property type="match status" value="1"/>
</dbReference>
<dbReference type="PROSITE" id="PS50850">
    <property type="entry name" value="MFS"/>
    <property type="match status" value="1"/>
</dbReference>
<dbReference type="PANTHER" id="PTHR23502">
    <property type="entry name" value="MAJOR FACILITATOR SUPERFAMILY"/>
    <property type="match status" value="1"/>
</dbReference>
<dbReference type="InterPro" id="IPR011701">
    <property type="entry name" value="MFS"/>
</dbReference>
<dbReference type="InterPro" id="IPR020846">
    <property type="entry name" value="MFS_dom"/>
</dbReference>
<feature type="transmembrane region" description="Helical" evidence="8">
    <location>
        <begin position="239"/>
        <end position="261"/>
    </location>
</feature>
<dbReference type="NCBIfam" id="TIGR00710">
    <property type="entry name" value="efflux_Bcr_CflA"/>
    <property type="match status" value="1"/>
</dbReference>
<keyword evidence="4" id="KW-1003">Cell membrane</keyword>
<feature type="transmembrane region" description="Helical" evidence="8">
    <location>
        <begin position="165"/>
        <end position="184"/>
    </location>
</feature>
<evidence type="ECO:0000256" key="5">
    <source>
        <dbReference type="ARBA" id="ARBA00022692"/>
    </source>
</evidence>
<dbReference type="PANTHER" id="PTHR23502:SF132">
    <property type="entry name" value="POLYAMINE TRANSPORTER 2-RELATED"/>
    <property type="match status" value="1"/>
</dbReference>
<evidence type="ECO:0000256" key="2">
    <source>
        <dbReference type="ARBA" id="ARBA00006236"/>
    </source>
</evidence>
<feature type="transmembrane region" description="Helical" evidence="8">
    <location>
        <begin position="213"/>
        <end position="233"/>
    </location>
</feature>
<feature type="transmembrane region" description="Helical" evidence="8">
    <location>
        <begin position="42"/>
        <end position="63"/>
    </location>
</feature>
<dbReference type="SUPFAM" id="SSF103473">
    <property type="entry name" value="MFS general substrate transporter"/>
    <property type="match status" value="1"/>
</dbReference>
<evidence type="ECO:0000256" key="8">
    <source>
        <dbReference type="SAM" id="Phobius"/>
    </source>
</evidence>
<dbReference type="GO" id="GO:0042910">
    <property type="term" value="F:xenobiotic transmembrane transporter activity"/>
    <property type="evidence" value="ECO:0007669"/>
    <property type="project" value="InterPro"/>
</dbReference>
<dbReference type="EMBL" id="CP053840">
    <property type="protein sequence ID" value="QKF67667.1"/>
    <property type="molecule type" value="Genomic_DNA"/>
</dbReference>
<evidence type="ECO:0000259" key="9">
    <source>
        <dbReference type="PROSITE" id="PS50850"/>
    </source>
</evidence>
<evidence type="ECO:0000256" key="6">
    <source>
        <dbReference type="ARBA" id="ARBA00022989"/>
    </source>
</evidence>
<gene>
    <name evidence="10" type="ORF">AVENP_2139</name>
</gene>
<feature type="transmembrane region" description="Helical" evidence="8">
    <location>
        <begin position="75"/>
        <end position="95"/>
    </location>
</feature>
<feature type="transmembrane region" description="Helical" evidence="8">
    <location>
        <begin position="273"/>
        <end position="292"/>
    </location>
</feature>
<proteinExistence type="inferred from homology"/>